<dbReference type="RefSeq" id="WP_089074637.1">
    <property type="nucleotide sequence ID" value="NZ_CBCSAM010000003.1"/>
</dbReference>
<name>A0A220VHD1_9GAMM</name>
<comment type="pathway">
    <text evidence="3">Lipid metabolism.</text>
</comment>
<dbReference type="CDD" id="cd07989">
    <property type="entry name" value="LPLAT_AGPAT-like"/>
    <property type="match status" value="1"/>
</dbReference>
<keyword evidence="8 9" id="KW-0012">Acyltransferase</keyword>
<dbReference type="PANTHER" id="PTHR10434:SF11">
    <property type="entry name" value="1-ACYL-SN-GLYCEROL-3-PHOSPHATE ACYLTRANSFERASE"/>
    <property type="match status" value="1"/>
</dbReference>
<dbReference type="GO" id="GO:0003841">
    <property type="term" value="F:1-acylglycerol-3-phosphate O-acyltransferase activity"/>
    <property type="evidence" value="ECO:0007669"/>
    <property type="project" value="UniProtKB-UniRule"/>
</dbReference>
<dbReference type="EC" id="2.3.1.51" evidence="5 9"/>
<sequence length="237" mass="27370">MIALIRIIAVGIFIVILSLLSFLCLLSPGNPLNTYRFSRGFKVLRYVFNVKIIERLPKKKLPKQYIYISNHQNLYDFVTSPEMLRPNTVTIGKKSILWIPFFGFLYWVTGNILIDRENKQKARESLKKIEDLMQKKNLSFWFFPEGTRSYGKGLLPFKTGAFRMAIATGVPIVPVCVSDSNHIRKNKWNNGTVIAEMLEPIETSEYKITDAKKLANHCHDIMEKNIERLNNEVAKKS</sequence>
<dbReference type="SMART" id="SM00563">
    <property type="entry name" value="PlsC"/>
    <property type="match status" value="1"/>
</dbReference>
<organism evidence="12 13">
    <name type="scientific">Paraphotobacterium marinum</name>
    <dbReference type="NCBI Taxonomy" id="1755811"/>
    <lineage>
        <taxon>Bacteria</taxon>
        <taxon>Pseudomonadati</taxon>
        <taxon>Pseudomonadota</taxon>
        <taxon>Gammaproteobacteria</taxon>
        <taxon>Vibrionales</taxon>
        <taxon>Vibrionaceae</taxon>
        <taxon>Paraphotobacterium</taxon>
    </lineage>
</organism>
<dbReference type="GO" id="GO:0006654">
    <property type="term" value="P:phosphatidic acid biosynthetic process"/>
    <property type="evidence" value="ECO:0007669"/>
    <property type="project" value="TreeGrafter"/>
</dbReference>
<dbReference type="InterPro" id="IPR004552">
    <property type="entry name" value="AGP_acyltrans"/>
</dbReference>
<keyword evidence="9" id="KW-1208">Phospholipid metabolism</keyword>
<dbReference type="SUPFAM" id="SSF69593">
    <property type="entry name" value="Glycerol-3-phosphate (1)-acyltransferase"/>
    <property type="match status" value="1"/>
</dbReference>
<dbReference type="NCBIfam" id="TIGR00530">
    <property type="entry name" value="AGP_acyltrn"/>
    <property type="match status" value="1"/>
</dbReference>
<comment type="domain">
    <text evidence="9">The HXXXXD motif is essential for acyltransferase activity and may constitute the binding site for the phosphate moiety of the glycerol-3-phosphate.</text>
</comment>
<evidence type="ECO:0000256" key="9">
    <source>
        <dbReference type="RuleBase" id="RU361267"/>
    </source>
</evidence>
<dbReference type="AlphaFoldDB" id="A0A220VHD1"/>
<evidence type="ECO:0000256" key="4">
    <source>
        <dbReference type="ARBA" id="ARBA00008655"/>
    </source>
</evidence>
<keyword evidence="13" id="KW-1185">Reference proteome</keyword>
<dbReference type="GO" id="GO:0005886">
    <property type="term" value="C:plasma membrane"/>
    <property type="evidence" value="ECO:0007669"/>
    <property type="project" value="TreeGrafter"/>
</dbReference>
<keyword evidence="9" id="KW-0443">Lipid metabolism</keyword>
<keyword evidence="9" id="KW-0594">Phospholipid biosynthesis</keyword>
<protein>
    <recommendedName>
        <fullName evidence="6 9">1-acyl-sn-glycerol-3-phosphate acyltransferase</fullName>
        <ecNumber evidence="5 9">2.3.1.51</ecNumber>
    </recommendedName>
</protein>
<dbReference type="Proteomes" id="UP000242175">
    <property type="component" value="Chromosome small"/>
</dbReference>
<dbReference type="EMBL" id="CP022356">
    <property type="protein sequence ID" value="ASK79729.1"/>
    <property type="molecule type" value="Genomic_DNA"/>
</dbReference>
<evidence type="ECO:0000313" key="13">
    <source>
        <dbReference type="Proteomes" id="UP000242175"/>
    </source>
</evidence>
<evidence type="ECO:0000256" key="8">
    <source>
        <dbReference type="ARBA" id="ARBA00023315"/>
    </source>
</evidence>
<keyword evidence="10" id="KW-0472">Membrane</keyword>
<feature type="domain" description="Phospholipid/glycerol acyltransferase" evidence="11">
    <location>
        <begin position="65"/>
        <end position="180"/>
    </location>
</feature>
<dbReference type="GO" id="GO:0016024">
    <property type="term" value="P:CDP-diacylglycerol biosynthetic process"/>
    <property type="evidence" value="ECO:0007669"/>
    <property type="project" value="UniProtKB-UniPathway"/>
</dbReference>
<evidence type="ECO:0000313" key="12">
    <source>
        <dbReference type="EMBL" id="ASK79729.1"/>
    </source>
</evidence>
<evidence type="ECO:0000259" key="11">
    <source>
        <dbReference type="SMART" id="SM00563"/>
    </source>
</evidence>
<gene>
    <name evidence="12" type="ORF">CF386_11845</name>
</gene>
<evidence type="ECO:0000256" key="2">
    <source>
        <dbReference type="ARBA" id="ARBA00004728"/>
    </source>
</evidence>
<dbReference type="OrthoDB" id="5290997at2"/>
<comment type="catalytic activity">
    <reaction evidence="1 9">
        <text>a 1-acyl-sn-glycero-3-phosphate + an acyl-CoA = a 1,2-diacyl-sn-glycero-3-phosphate + CoA</text>
        <dbReference type="Rhea" id="RHEA:19709"/>
        <dbReference type="ChEBI" id="CHEBI:57287"/>
        <dbReference type="ChEBI" id="CHEBI:57970"/>
        <dbReference type="ChEBI" id="CHEBI:58342"/>
        <dbReference type="ChEBI" id="CHEBI:58608"/>
        <dbReference type="EC" id="2.3.1.51"/>
    </reaction>
</comment>
<reference evidence="12 13" key="1">
    <citation type="journal article" date="2016" name="Int. J. Syst. Evol. Microbiol.">
        <title>Paraphotobacterium marinum gen. nov., sp. nov., a member of the family Vibrionaceae, isolated from surface seawater.</title>
        <authorList>
            <person name="Huang Z."/>
            <person name="Dong C."/>
            <person name="Shao Z."/>
        </authorList>
    </citation>
    <scope>NUCLEOTIDE SEQUENCE [LARGE SCALE GENOMIC DNA]</scope>
    <source>
        <strain evidence="12 13">NSCS20N07D</strain>
    </source>
</reference>
<keyword evidence="10" id="KW-0812">Transmembrane</keyword>
<dbReference type="KEGG" id="pmai:CF386_11845"/>
<keyword evidence="10" id="KW-1133">Transmembrane helix</keyword>
<dbReference type="InterPro" id="IPR002123">
    <property type="entry name" value="Plipid/glycerol_acylTrfase"/>
</dbReference>
<evidence type="ECO:0000256" key="6">
    <source>
        <dbReference type="ARBA" id="ARBA00016139"/>
    </source>
</evidence>
<evidence type="ECO:0000256" key="10">
    <source>
        <dbReference type="SAM" id="Phobius"/>
    </source>
</evidence>
<feature type="transmembrane region" description="Helical" evidence="10">
    <location>
        <begin position="7"/>
        <end position="28"/>
    </location>
</feature>
<evidence type="ECO:0000256" key="5">
    <source>
        <dbReference type="ARBA" id="ARBA00013211"/>
    </source>
</evidence>
<dbReference type="PANTHER" id="PTHR10434">
    <property type="entry name" value="1-ACYL-SN-GLYCEROL-3-PHOSPHATE ACYLTRANSFERASE"/>
    <property type="match status" value="1"/>
</dbReference>
<keyword evidence="7 9" id="KW-0808">Transferase</keyword>
<evidence type="ECO:0000256" key="7">
    <source>
        <dbReference type="ARBA" id="ARBA00022679"/>
    </source>
</evidence>
<evidence type="ECO:0000256" key="3">
    <source>
        <dbReference type="ARBA" id="ARBA00005189"/>
    </source>
</evidence>
<proteinExistence type="inferred from homology"/>
<comment type="pathway">
    <text evidence="2">Phospholipid metabolism; CDP-diacylglycerol biosynthesis; CDP-diacylglycerol from sn-glycerol 3-phosphate: step 2/3.</text>
</comment>
<dbReference type="Pfam" id="PF01553">
    <property type="entry name" value="Acyltransferase"/>
    <property type="match status" value="1"/>
</dbReference>
<accession>A0A220VHD1</accession>
<keyword evidence="9" id="KW-0444">Lipid biosynthesis</keyword>
<dbReference type="UniPathway" id="UPA00557">
    <property type="reaction ID" value="UER00613"/>
</dbReference>
<evidence type="ECO:0000256" key="1">
    <source>
        <dbReference type="ARBA" id="ARBA00001141"/>
    </source>
</evidence>
<feature type="transmembrane region" description="Helical" evidence="10">
    <location>
        <begin position="95"/>
        <end position="114"/>
    </location>
</feature>
<comment type="similarity">
    <text evidence="4 9">Belongs to the 1-acyl-sn-glycerol-3-phosphate acyltransferase family.</text>
</comment>